<dbReference type="SMART" id="SM00105">
    <property type="entry name" value="ArfGap"/>
    <property type="match status" value="1"/>
</dbReference>
<feature type="domain" description="Helicase C-terminal" evidence="10">
    <location>
        <begin position="804"/>
        <end position="944"/>
    </location>
</feature>
<dbReference type="EMBL" id="CP111024">
    <property type="protein sequence ID" value="WAR23781.1"/>
    <property type="molecule type" value="Genomic_DNA"/>
</dbReference>
<keyword evidence="3" id="KW-0378">Hydrolase</keyword>
<dbReference type="PROSITE" id="PS51194">
    <property type="entry name" value="HELICASE_CTER"/>
    <property type="match status" value="1"/>
</dbReference>
<feature type="region of interest" description="Disordered" evidence="7">
    <location>
        <begin position="561"/>
        <end position="630"/>
    </location>
</feature>
<dbReference type="SUPFAM" id="SSF57863">
    <property type="entry name" value="ArfGap/RecO-like zinc finger"/>
    <property type="match status" value="1"/>
</dbReference>
<evidence type="ECO:0000259" key="9">
    <source>
        <dbReference type="PROSITE" id="PS51192"/>
    </source>
</evidence>
<feature type="compositionally biased region" description="Gly residues" evidence="7">
    <location>
        <begin position="958"/>
        <end position="985"/>
    </location>
</feature>
<keyword evidence="2" id="KW-0547">Nucleotide-binding</keyword>
<dbReference type="Pfam" id="PF00270">
    <property type="entry name" value="DEAD"/>
    <property type="match status" value="1"/>
</dbReference>
<dbReference type="InterPro" id="IPR037278">
    <property type="entry name" value="ARFGAP/RecO"/>
</dbReference>
<feature type="compositionally biased region" description="Low complexity" evidence="7">
    <location>
        <begin position="184"/>
        <end position="196"/>
    </location>
</feature>
<dbReference type="Pfam" id="PF01412">
    <property type="entry name" value="ArfGap"/>
    <property type="match status" value="1"/>
</dbReference>
<keyword evidence="5" id="KW-0067">ATP-binding</keyword>
<dbReference type="InterPro" id="IPR038508">
    <property type="entry name" value="ArfGAP_dom_sf"/>
</dbReference>
<evidence type="ECO:0000259" key="10">
    <source>
        <dbReference type="PROSITE" id="PS51194"/>
    </source>
</evidence>
<evidence type="ECO:0000256" key="4">
    <source>
        <dbReference type="ARBA" id="ARBA00022806"/>
    </source>
</evidence>
<feature type="compositionally biased region" description="Low complexity" evidence="7">
    <location>
        <begin position="589"/>
        <end position="598"/>
    </location>
</feature>
<dbReference type="PROSITE" id="PS00039">
    <property type="entry name" value="DEAD_ATP_HELICASE"/>
    <property type="match status" value="1"/>
</dbReference>
<gene>
    <name evidence="11" type="ORF">MAR_037450</name>
</gene>
<dbReference type="InterPro" id="IPR000629">
    <property type="entry name" value="RNA-helicase_DEAD-box_CS"/>
</dbReference>
<evidence type="ECO:0000313" key="12">
    <source>
        <dbReference type="Proteomes" id="UP001164746"/>
    </source>
</evidence>
<dbReference type="InterPro" id="IPR014001">
    <property type="entry name" value="Helicase_ATP-bd"/>
</dbReference>
<evidence type="ECO:0000313" key="11">
    <source>
        <dbReference type="EMBL" id="WAR23781.1"/>
    </source>
</evidence>
<accession>A0ABY7FST0</accession>
<evidence type="ECO:0000256" key="1">
    <source>
        <dbReference type="ARBA" id="ARBA00012552"/>
    </source>
</evidence>
<keyword evidence="6" id="KW-0479">Metal-binding</keyword>
<dbReference type="InterPro" id="IPR001650">
    <property type="entry name" value="Helicase_C-like"/>
</dbReference>
<feature type="domain" description="Helicase ATP-binding" evidence="9">
    <location>
        <begin position="675"/>
        <end position="843"/>
    </location>
</feature>
<feature type="region of interest" description="Disordered" evidence="7">
    <location>
        <begin position="953"/>
        <end position="1002"/>
    </location>
</feature>
<feature type="compositionally biased region" description="Gly residues" evidence="7">
    <location>
        <begin position="578"/>
        <end position="588"/>
    </location>
</feature>
<evidence type="ECO:0000256" key="2">
    <source>
        <dbReference type="ARBA" id="ARBA00022741"/>
    </source>
</evidence>
<feature type="compositionally biased region" description="Low complexity" evidence="7">
    <location>
        <begin position="228"/>
        <end position="245"/>
    </location>
</feature>
<name>A0ABY7FST0_MYAAR</name>
<evidence type="ECO:0000256" key="7">
    <source>
        <dbReference type="SAM" id="MobiDB-lite"/>
    </source>
</evidence>
<proteinExistence type="predicted"/>
<dbReference type="PROSITE" id="PS50115">
    <property type="entry name" value="ARFGAP"/>
    <property type="match status" value="1"/>
</dbReference>
<dbReference type="Gene3D" id="1.10.220.150">
    <property type="entry name" value="Arf GTPase activating protein"/>
    <property type="match status" value="1"/>
</dbReference>
<keyword evidence="12" id="KW-1185">Reference proteome</keyword>
<feature type="compositionally biased region" description="Low complexity" evidence="7">
    <location>
        <begin position="263"/>
        <end position="277"/>
    </location>
</feature>
<dbReference type="InterPro" id="IPR044732">
    <property type="entry name" value="ArfGAP_SMAP1-like"/>
</dbReference>
<feature type="domain" description="Arf-GAP" evidence="8">
    <location>
        <begin position="18"/>
        <end position="136"/>
    </location>
</feature>
<keyword evidence="6" id="KW-0863">Zinc-finger</keyword>
<dbReference type="SMART" id="SM00487">
    <property type="entry name" value="DEXDc"/>
    <property type="match status" value="1"/>
</dbReference>
<feature type="compositionally biased region" description="Basic and acidic residues" evidence="7">
    <location>
        <begin position="618"/>
        <end position="627"/>
    </location>
</feature>
<dbReference type="Gene3D" id="3.40.50.300">
    <property type="entry name" value="P-loop containing nucleotide triphosphate hydrolases"/>
    <property type="match status" value="2"/>
</dbReference>
<keyword evidence="6" id="KW-0862">Zinc</keyword>
<feature type="region of interest" description="Disordered" evidence="7">
    <location>
        <begin position="223"/>
        <end position="280"/>
    </location>
</feature>
<dbReference type="PRINTS" id="PR00405">
    <property type="entry name" value="REVINTRACTNG"/>
</dbReference>
<dbReference type="EC" id="3.6.4.13" evidence="1"/>
<dbReference type="PROSITE" id="PS51192">
    <property type="entry name" value="HELICASE_ATP_BIND_1"/>
    <property type="match status" value="1"/>
</dbReference>
<dbReference type="InterPro" id="IPR011545">
    <property type="entry name" value="DEAD/DEAH_box_helicase_dom"/>
</dbReference>
<evidence type="ECO:0000256" key="6">
    <source>
        <dbReference type="PROSITE-ProRule" id="PRU00288"/>
    </source>
</evidence>
<organism evidence="11 12">
    <name type="scientific">Mya arenaria</name>
    <name type="common">Soft-shell clam</name>
    <dbReference type="NCBI Taxonomy" id="6604"/>
    <lineage>
        <taxon>Eukaryota</taxon>
        <taxon>Metazoa</taxon>
        <taxon>Spiralia</taxon>
        <taxon>Lophotrochozoa</taxon>
        <taxon>Mollusca</taxon>
        <taxon>Bivalvia</taxon>
        <taxon>Autobranchia</taxon>
        <taxon>Heteroconchia</taxon>
        <taxon>Euheterodonta</taxon>
        <taxon>Imparidentia</taxon>
        <taxon>Neoheterodontei</taxon>
        <taxon>Myida</taxon>
        <taxon>Myoidea</taxon>
        <taxon>Myidae</taxon>
        <taxon>Mya</taxon>
    </lineage>
</organism>
<dbReference type="PANTHER" id="PTHR47958">
    <property type="entry name" value="ATP-DEPENDENT RNA HELICASE DBP3"/>
    <property type="match status" value="1"/>
</dbReference>
<keyword evidence="4" id="KW-0347">Helicase</keyword>
<dbReference type="SMART" id="SM00490">
    <property type="entry name" value="HELICc"/>
    <property type="match status" value="1"/>
</dbReference>
<evidence type="ECO:0000256" key="5">
    <source>
        <dbReference type="ARBA" id="ARBA00022840"/>
    </source>
</evidence>
<dbReference type="CDD" id="cd08839">
    <property type="entry name" value="ArfGap_SMAP"/>
    <property type="match status" value="1"/>
</dbReference>
<dbReference type="CDD" id="cd18787">
    <property type="entry name" value="SF2_C_DEAD"/>
    <property type="match status" value="1"/>
</dbReference>
<evidence type="ECO:0000256" key="3">
    <source>
        <dbReference type="ARBA" id="ARBA00022801"/>
    </source>
</evidence>
<sequence>MTTRTEKERQKALQEKFQAILSSLLKDDDNKYCVDCDAKGPRWASWNLGIFLCIRCAGIHRNLGVHISKVKSVNLDTWGPEQIAMMMEVGNSRARAAYEANLPDNYRRPQANGPLENFIRAKYEHKKYLAKEWVTPKPSIPKELLEDDRDKKKSKLKSNATLSLSAGPVHKSATAPGSLTEVGSTAPATTRTTSRAKPIAETIQAPVAPAQTSHSTTDLIGLDFQHHPTSVPSSTPDAPSAPTSTPGGGANSLLDDFMGAGISTSTPSSQPQQTSTQNGLEANLFGDTGSSADTQGAPKANTKDSIMALFGGQQQSQQTQFGVPVSNTNVASSIFDGVGGVNLPQSGYIQPYQQPAMYSFADSGGMYMPQQGMGGYGMQQQPQQMSQQQMPQQIPQQQMQQQGMYSNQMNMMGVGAQGQMGIVGQPQGMGGMPPQSMGGMPAQGGGMMQGRGMMGQPQGQMGMYSQQQMQQMQFNQMQGQMSGMSLGGGGQAGMGWGGAQSAGGVGLVLQSQTANQGRGAGECGGVAQTVVVRDSDSNGYTTVTLAGPADAVKKAEEMIEELTSGDRGGSRYNSDRGSGFGGSRGGSSYGNSSSSFGNSGPGFGNSGGFHSNGSGDAPKTEYVEPPRPKINWGTIMADREANEKKKFAHLPPIKKNFYLEDPEVANMHPETCQAWPVLLQGKDLIGIAQTGTGKTLAFLLPAFIHIDGQPVDRAEMDGPSVLVLSPTRELALQIEEEVKKFSYKGIRSICVYGGGNRREQIKVCERGVEIIVATPGRLNDLVMNKIIKVLDEADRMLDMGFEPEIRKILLDIRPDRQTAVHTVTQRVEMVEEEDKKQRILDFIQEQIDREQALEDIKTGETRILVATDVASRGLDVKDLTYVINYDMPRNIEEYVHRVGRTGRAGRTGTSLTFITRSDWSKAKDLINIMVEAQQEVPEELQEMAERFQIMKARRDAEGGGGRGRGGGRGGGRGRDFSGGYGGGGGGRRKDREGGIRMSFGIP</sequence>
<dbReference type="InterPro" id="IPR027417">
    <property type="entry name" value="P-loop_NTPase"/>
</dbReference>
<dbReference type="Proteomes" id="UP001164746">
    <property type="component" value="Chromosome 13"/>
</dbReference>
<protein>
    <recommendedName>
        <fullName evidence="1">RNA helicase</fullName>
        <ecNumber evidence="1">3.6.4.13</ecNumber>
    </recommendedName>
</protein>
<dbReference type="InterPro" id="IPR001164">
    <property type="entry name" value="ArfGAP_dom"/>
</dbReference>
<reference evidence="11" key="1">
    <citation type="submission" date="2022-11" db="EMBL/GenBank/DDBJ databases">
        <title>Centuries of genome instability and evolution in soft-shell clam transmissible cancer (bioRxiv).</title>
        <authorList>
            <person name="Hart S.F.M."/>
            <person name="Yonemitsu M.A."/>
            <person name="Giersch R.M."/>
            <person name="Beal B.F."/>
            <person name="Arriagada G."/>
            <person name="Davis B.W."/>
            <person name="Ostrander E.A."/>
            <person name="Goff S.P."/>
            <person name="Metzger M.J."/>
        </authorList>
    </citation>
    <scope>NUCLEOTIDE SEQUENCE</scope>
    <source>
        <strain evidence="11">MELC-2E11</strain>
        <tissue evidence="11">Siphon/mantle</tissue>
    </source>
</reference>
<feature type="region of interest" description="Disordered" evidence="7">
    <location>
        <begin position="144"/>
        <end position="201"/>
    </location>
</feature>
<dbReference type="SUPFAM" id="SSF52540">
    <property type="entry name" value="P-loop containing nucleoside triphosphate hydrolases"/>
    <property type="match status" value="2"/>
</dbReference>
<evidence type="ECO:0000259" key="8">
    <source>
        <dbReference type="PROSITE" id="PS50115"/>
    </source>
</evidence>